<dbReference type="EMBL" id="WTVP01000107">
    <property type="protein sequence ID" value="NMG17733.1"/>
    <property type="molecule type" value="Genomic_DNA"/>
</dbReference>
<sequence>MTRVRRNRPTWRRDAALAARVLAAVGAGYACTAAVVALVARALPLTFGIARSEAVVVAAMTGFILYLMVLLWGFAEPRQGRVWG</sequence>
<organism evidence="2 3">
    <name type="scientific">Aromatoleum bremense</name>
    <dbReference type="NCBI Taxonomy" id="76115"/>
    <lineage>
        <taxon>Bacteria</taxon>
        <taxon>Pseudomonadati</taxon>
        <taxon>Pseudomonadota</taxon>
        <taxon>Betaproteobacteria</taxon>
        <taxon>Rhodocyclales</taxon>
        <taxon>Rhodocyclaceae</taxon>
        <taxon>Aromatoleum</taxon>
    </lineage>
</organism>
<feature type="transmembrane region" description="Helical" evidence="1">
    <location>
        <begin position="55"/>
        <end position="75"/>
    </location>
</feature>
<keyword evidence="1" id="KW-0812">Transmembrane</keyword>
<evidence type="ECO:0000256" key="1">
    <source>
        <dbReference type="SAM" id="Phobius"/>
    </source>
</evidence>
<feature type="transmembrane region" description="Helical" evidence="1">
    <location>
        <begin position="21"/>
        <end position="43"/>
    </location>
</feature>
<comment type="caution">
    <text evidence="2">The sequence shown here is derived from an EMBL/GenBank/DDBJ whole genome shotgun (WGS) entry which is preliminary data.</text>
</comment>
<reference evidence="2 3" key="1">
    <citation type="submission" date="2019-12" db="EMBL/GenBank/DDBJ databases">
        <title>Comparative genomics gives insights into the taxonomy of the Azoarcus-Aromatoleum group and reveals separate origins of nif in the plant-associated Azoarcus and non-plant-associated Aromatoleum sub-groups.</title>
        <authorList>
            <person name="Lafos M."/>
            <person name="Maluk M."/>
            <person name="Batista M."/>
            <person name="Junghare M."/>
            <person name="Carmona M."/>
            <person name="Faoro H."/>
            <person name="Cruz L.M."/>
            <person name="Battistoni F."/>
            <person name="De Souza E."/>
            <person name="Pedrosa F."/>
            <person name="Chen W.-M."/>
            <person name="Poole P.S."/>
            <person name="Dixon R.A."/>
            <person name="James E.K."/>
        </authorList>
    </citation>
    <scope>NUCLEOTIDE SEQUENCE [LARGE SCALE GENOMIC DNA]</scope>
    <source>
        <strain evidence="2 3">PbN1</strain>
    </source>
</reference>
<protein>
    <submittedName>
        <fullName evidence="2">Uncharacterized protein</fullName>
    </submittedName>
</protein>
<name>A0ABX1P112_9RHOO</name>
<proteinExistence type="predicted"/>
<evidence type="ECO:0000313" key="3">
    <source>
        <dbReference type="Proteomes" id="UP000633943"/>
    </source>
</evidence>
<keyword evidence="1" id="KW-1133">Transmembrane helix</keyword>
<keyword evidence="3" id="KW-1185">Reference proteome</keyword>
<feature type="non-terminal residue" evidence="2">
    <location>
        <position position="84"/>
    </location>
</feature>
<keyword evidence="1" id="KW-0472">Membrane</keyword>
<dbReference type="Proteomes" id="UP000633943">
    <property type="component" value="Unassembled WGS sequence"/>
</dbReference>
<accession>A0ABX1P112</accession>
<evidence type="ECO:0000313" key="2">
    <source>
        <dbReference type="EMBL" id="NMG17733.1"/>
    </source>
</evidence>
<dbReference type="PROSITE" id="PS51257">
    <property type="entry name" value="PROKAR_LIPOPROTEIN"/>
    <property type="match status" value="1"/>
</dbReference>
<gene>
    <name evidence="2" type="ORF">GPA24_19805</name>
</gene>